<evidence type="ECO:0000313" key="3">
    <source>
        <dbReference type="Proteomes" id="UP000297982"/>
    </source>
</evidence>
<comment type="caution">
    <text evidence="2">The sequence shown here is derived from an EMBL/GenBank/DDBJ whole genome shotgun (WGS) entry which is preliminary data.</text>
</comment>
<keyword evidence="1" id="KW-0472">Membrane</keyword>
<evidence type="ECO:0000313" key="2">
    <source>
        <dbReference type="EMBL" id="TGB05183.1"/>
    </source>
</evidence>
<dbReference type="AlphaFoldDB" id="A0A4Z0H446"/>
<gene>
    <name evidence="2" type="ORF">E4663_09390</name>
</gene>
<accession>A0A4Z0H446</accession>
<keyword evidence="1" id="KW-1133">Transmembrane helix</keyword>
<dbReference type="RefSeq" id="WP_135327383.1">
    <property type="nucleotide sequence ID" value="NZ_SRJC01000001.1"/>
</dbReference>
<dbReference type="Proteomes" id="UP000297982">
    <property type="component" value="Unassembled WGS sequence"/>
</dbReference>
<name>A0A4Z0H446_9BACI</name>
<reference evidence="2 3" key="1">
    <citation type="journal article" date="2003" name="Int. J. Syst. Evol. Microbiol.">
        <title>Halobacillus salinus sp. nov., isolated from a salt lake on the coast of the East Sea in Korea.</title>
        <authorList>
            <person name="Yoon J.H."/>
            <person name="Kang K.H."/>
            <person name="Park Y.H."/>
        </authorList>
    </citation>
    <scope>NUCLEOTIDE SEQUENCE [LARGE SCALE GENOMIC DNA]</scope>
    <source>
        <strain evidence="2 3">HSL-3</strain>
    </source>
</reference>
<keyword evidence="3" id="KW-1185">Reference proteome</keyword>
<feature type="transmembrane region" description="Helical" evidence="1">
    <location>
        <begin position="23"/>
        <end position="48"/>
    </location>
</feature>
<sequence>MSPIDVNIVKSCTGIECVTLKDWFSIIGTILGATLGAGLGSLGSYLLFKRKLSEEGKKTKREFHKEYKRVNKLLELVIDQLDQLYSSWESHKEKKPFLVIVSSLLQRVRKEILNIPHQSIPDDIFDNVEELEDEIGCMEANVNFFHIGGEYVEKPKYLIEFKESLDKIKQLRTEIDKFKKDG</sequence>
<evidence type="ECO:0000256" key="1">
    <source>
        <dbReference type="SAM" id="Phobius"/>
    </source>
</evidence>
<proteinExistence type="predicted"/>
<dbReference type="EMBL" id="SRJC01000001">
    <property type="protein sequence ID" value="TGB05183.1"/>
    <property type="molecule type" value="Genomic_DNA"/>
</dbReference>
<keyword evidence="1" id="KW-0812">Transmembrane</keyword>
<organism evidence="2 3">
    <name type="scientific">Halobacillus salinus</name>
    <dbReference type="NCBI Taxonomy" id="192814"/>
    <lineage>
        <taxon>Bacteria</taxon>
        <taxon>Bacillati</taxon>
        <taxon>Bacillota</taxon>
        <taxon>Bacilli</taxon>
        <taxon>Bacillales</taxon>
        <taxon>Bacillaceae</taxon>
        <taxon>Halobacillus</taxon>
    </lineage>
</organism>
<protein>
    <submittedName>
        <fullName evidence="2">Uncharacterized protein</fullName>
    </submittedName>
</protein>